<dbReference type="Gene3D" id="2.120.10.10">
    <property type="match status" value="1"/>
</dbReference>
<dbReference type="PROSITE" id="PS51257">
    <property type="entry name" value="PROKAR_LIPOPROTEIN"/>
    <property type="match status" value="1"/>
</dbReference>
<gene>
    <name evidence="2" type="ORF">CK503_09415</name>
</gene>
<protein>
    <recommendedName>
        <fullName evidence="4">Sialidase domain-containing protein</fullName>
    </recommendedName>
</protein>
<dbReference type="OrthoDB" id="9764969at2"/>
<dbReference type="EMBL" id="NSKE01000006">
    <property type="protein sequence ID" value="PAU93881.1"/>
    <property type="molecule type" value="Genomic_DNA"/>
</dbReference>
<keyword evidence="3" id="KW-1185">Reference proteome</keyword>
<organism evidence="2 3">
    <name type="scientific">Fodinibius salipaludis</name>
    <dbReference type="NCBI Taxonomy" id="2032627"/>
    <lineage>
        <taxon>Bacteria</taxon>
        <taxon>Pseudomonadati</taxon>
        <taxon>Balneolota</taxon>
        <taxon>Balneolia</taxon>
        <taxon>Balneolales</taxon>
        <taxon>Balneolaceae</taxon>
        <taxon>Fodinibius</taxon>
    </lineage>
</organism>
<dbReference type="RefSeq" id="WP_095606557.1">
    <property type="nucleotide sequence ID" value="NZ_NSKE01000006.1"/>
</dbReference>
<name>A0A2A2G8D8_9BACT</name>
<dbReference type="Proteomes" id="UP000218831">
    <property type="component" value="Unassembled WGS sequence"/>
</dbReference>
<sequence>MNNSKLFLIIVLTVIFMGCNSSPETTMQFSNPAAQNSIYPYLHSTGEQLYMSWITNNSDQTHSLNYASYSNDEWSAQETIATDSTWFVNWADFPSIIADDGGPIAAHWLNKKPGGPYAYDVNISTADESGNWGKEIIPHNDDTPTEHGFASMVPWDDNSFLVVWLDGRQTDGRSDEDYYNLDYAMTLRGALIDRDGNIQQRFLIDDSVCDCCPTSLVKTSDGAVVAYRNRTDNEIRDIYTSRFNGEEWTNPQAVYDDGWEIGACPVNGPMLAAQDSLVTIAWHTGANDSPTAKYAYSGDSGMTFSKPVTLNDTTSLGRVGAEMSKGVSYLSWLEKGKDTALLKVASFDGDKQLNQSKTVAELNESRRTGFPQMERMGNDLIFAWTQSDSMGTKIVTKKWSLNP</sequence>
<evidence type="ECO:0008006" key="4">
    <source>
        <dbReference type="Google" id="ProtNLM"/>
    </source>
</evidence>
<dbReference type="AlphaFoldDB" id="A0A2A2G8D8"/>
<keyword evidence="1" id="KW-0732">Signal</keyword>
<reference evidence="2 3" key="1">
    <citation type="submission" date="2017-08" db="EMBL/GenBank/DDBJ databases">
        <title>Aliifodinibius alkalisoli sp. nov., isolated from saline alkaline soil.</title>
        <authorList>
            <person name="Liu D."/>
            <person name="Zhang G."/>
        </authorList>
    </citation>
    <scope>NUCLEOTIDE SEQUENCE [LARGE SCALE GENOMIC DNA]</scope>
    <source>
        <strain evidence="2 3">WN023</strain>
    </source>
</reference>
<evidence type="ECO:0000313" key="2">
    <source>
        <dbReference type="EMBL" id="PAU93881.1"/>
    </source>
</evidence>
<feature type="signal peptide" evidence="1">
    <location>
        <begin position="1"/>
        <end position="23"/>
    </location>
</feature>
<accession>A0A2A2G8D8</accession>
<evidence type="ECO:0000256" key="1">
    <source>
        <dbReference type="SAM" id="SignalP"/>
    </source>
</evidence>
<feature type="chain" id="PRO_5013149728" description="Sialidase domain-containing protein" evidence="1">
    <location>
        <begin position="24"/>
        <end position="403"/>
    </location>
</feature>
<dbReference type="CDD" id="cd15482">
    <property type="entry name" value="Sialidase_non-viral"/>
    <property type="match status" value="1"/>
</dbReference>
<comment type="caution">
    <text evidence="2">The sequence shown here is derived from an EMBL/GenBank/DDBJ whole genome shotgun (WGS) entry which is preliminary data.</text>
</comment>
<dbReference type="InterPro" id="IPR036278">
    <property type="entry name" value="Sialidase_sf"/>
</dbReference>
<dbReference type="SUPFAM" id="SSF50939">
    <property type="entry name" value="Sialidases"/>
    <property type="match status" value="1"/>
</dbReference>
<evidence type="ECO:0000313" key="3">
    <source>
        <dbReference type="Proteomes" id="UP000218831"/>
    </source>
</evidence>
<proteinExistence type="predicted"/>